<organism evidence="1 2">
    <name type="scientific">Aspergillus brunneoviolaceus CBS 621.78</name>
    <dbReference type="NCBI Taxonomy" id="1450534"/>
    <lineage>
        <taxon>Eukaryota</taxon>
        <taxon>Fungi</taxon>
        <taxon>Dikarya</taxon>
        <taxon>Ascomycota</taxon>
        <taxon>Pezizomycotina</taxon>
        <taxon>Eurotiomycetes</taxon>
        <taxon>Eurotiomycetidae</taxon>
        <taxon>Eurotiales</taxon>
        <taxon>Aspergillaceae</taxon>
        <taxon>Aspergillus</taxon>
        <taxon>Aspergillus subgen. Circumdati</taxon>
    </lineage>
</organism>
<dbReference type="EMBL" id="KZ825325">
    <property type="protein sequence ID" value="RAH48226.1"/>
    <property type="molecule type" value="Genomic_DNA"/>
</dbReference>
<reference evidence="1" key="1">
    <citation type="submission" date="2018-02" db="EMBL/GenBank/DDBJ databases">
        <title>The genomes of Aspergillus section Nigri reveals drivers in fungal speciation.</title>
        <authorList>
            <consortium name="DOE Joint Genome Institute"/>
            <person name="Vesth T.C."/>
            <person name="Nybo J."/>
            <person name="Theobald S."/>
            <person name="Brandl J."/>
            <person name="Frisvad J.C."/>
            <person name="Nielsen K.F."/>
            <person name="Lyhne E.K."/>
            <person name="Kogle M.E."/>
            <person name="Kuo A."/>
            <person name="Riley R."/>
            <person name="Clum A."/>
            <person name="Nolan M."/>
            <person name="Lipzen A."/>
            <person name="Salamov A."/>
            <person name="Henrissat B."/>
            <person name="Wiebenga A."/>
            <person name="De vries R.P."/>
            <person name="Grigoriev I.V."/>
            <person name="Mortensen U.H."/>
            <person name="Andersen M.R."/>
            <person name="Baker S.E."/>
        </authorList>
    </citation>
    <scope>NUCLEOTIDE SEQUENCE</scope>
    <source>
        <strain evidence="1">CBS 621.78</strain>
    </source>
</reference>
<dbReference type="Proteomes" id="UP000249057">
    <property type="component" value="Unassembled WGS sequence"/>
</dbReference>
<proteinExistence type="predicted"/>
<name>A0ACD1GGL8_9EURO</name>
<evidence type="ECO:0000313" key="1">
    <source>
        <dbReference type="EMBL" id="RAH48226.1"/>
    </source>
</evidence>
<sequence>MGFFSRLLTLFGLVLLAHAGYSAHEHTLLTSSTSSSRLNPLHSTTTTTTTTTHLPPDIIIEALVSLIVVSVGLVLGTEKLKPISWSEWAGQIEREGKGRHPYRRLEERYGFWDVRAKRKEFADWIRGTDLGEAVEAVEKK</sequence>
<evidence type="ECO:0000313" key="2">
    <source>
        <dbReference type="Proteomes" id="UP000249057"/>
    </source>
</evidence>
<keyword evidence="2" id="KW-1185">Reference proteome</keyword>
<gene>
    <name evidence="1" type="ORF">BO95DRAFT_440553</name>
</gene>
<protein>
    <submittedName>
        <fullName evidence="1">Uncharacterized protein</fullName>
    </submittedName>
</protein>
<accession>A0ACD1GGL8</accession>